<dbReference type="GO" id="GO:0071949">
    <property type="term" value="F:FAD binding"/>
    <property type="evidence" value="ECO:0007669"/>
    <property type="project" value="InterPro"/>
</dbReference>
<accession>A0AAV4ZPI3</accession>
<gene>
    <name evidence="2" type="ORF">BHAOGJBA_3366</name>
</gene>
<dbReference type="PANTHER" id="PTHR43876">
    <property type="entry name" value="UBIQUINONE BIOSYNTHESIS MONOOXYGENASE COQ6, MITOCHONDRIAL"/>
    <property type="match status" value="1"/>
</dbReference>
<reference evidence="2" key="1">
    <citation type="journal article" date="2016" name="Front. Microbiol.">
        <title>Genome Sequence of the Piezophilic, Mesophilic Sulfate-Reducing Bacterium Desulfovibrio indicus J2T.</title>
        <authorList>
            <person name="Cao J."/>
            <person name="Maignien L."/>
            <person name="Shao Z."/>
            <person name="Alain K."/>
            <person name="Jebbar M."/>
        </authorList>
    </citation>
    <scope>NUCLEOTIDE SEQUENCE</scope>
    <source>
        <strain evidence="2">DSM 16372</strain>
    </source>
</reference>
<proteinExistence type="predicted"/>
<dbReference type="PRINTS" id="PR00420">
    <property type="entry name" value="RNGMNOXGNASE"/>
</dbReference>
<dbReference type="AlphaFoldDB" id="A0AAV4ZPI3"/>
<dbReference type="EMBL" id="BPQO01000014">
    <property type="protein sequence ID" value="GJD89834.1"/>
    <property type="molecule type" value="Genomic_DNA"/>
</dbReference>
<organism evidence="2 3">
    <name type="scientific">Methylobacterium hispanicum</name>
    <dbReference type="NCBI Taxonomy" id="270350"/>
    <lineage>
        <taxon>Bacteria</taxon>
        <taxon>Pseudomonadati</taxon>
        <taxon>Pseudomonadota</taxon>
        <taxon>Alphaproteobacteria</taxon>
        <taxon>Hyphomicrobiales</taxon>
        <taxon>Methylobacteriaceae</taxon>
        <taxon>Methylobacterium</taxon>
    </lineage>
</organism>
<dbReference type="InterPro" id="IPR036188">
    <property type="entry name" value="FAD/NAD-bd_sf"/>
</dbReference>
<protein>
    <recommendedName>
        <fullName evidence="1">FAD-binding domain-containing protein</fullName>
    </recommendedName>
</protein>
<evidence type="ECO:0000313" key="2">
    <source>
        <dbReference type="EMBL" id="GJD89834.1"/>
    </source>
</evidence>
<comment type="caution">
    <text evidence="2">The sequence shown here is derived from an EMBL/GenBank/DDBJ whole genome shotgun (WGS) entry which is preliminary data.</text>
</comment>
<dbReference type="SUPFAM" id="SSF51905">
    <property type="entry name" value="FAD/NAD(P)-binding domain"/>
    <property type="match status" value="1"/>
</dbReference>
<sequence length="402" mass="44272">MQAERRDGMRTEIAIVGGGLAGSLAAAMLGRAGRDVVLIDPHAVYPPDFRCEKLEQGHLEVLRRTGLAGAVIRAATHADTLWIARFGRVVDKVPFHQYGLAYDRLVNTVRAEIPSSVRMLRTVAEAVEPDPVSPRVRLPGGGTVEARLVVLASGLNWNLREGLGIRRDLVSACHSVTVGFDLERADGLPFAFPGLQYNPERYDRGLAYLTLFRIGESMRANLFLYQPLRSPWLAQFRADPDAALRGLMPRLERLIGPYRVAGPVKVRPTDLHASHGIEKPGVVLAGDAFATPCPATGTGSLKVFTDVERLCNHHVPAWLATPGMGVEKIATFYADPVKRTCDAFSAAKAFDLRALSTGSGLVWSLRRWLRFYLRLARWNLRRTLRAPLAWTERAEVRGADAT</sequence>
<dbReference type="Pfam" id="PF01494">
    <property type="entry name" value="FAD_binding_3"/>
    <property type="match status" value="1"/>
</dbReference>
<name>A0AAV4ZPI3_9HYPH</name>
<dbReference type="Proteomes" id="UP001055247">
    <property type="component" value="Unassembled WGS sequence"/>
</dbReference>
<dbReference type="PANTHER" id="PTHR43876:SF7">
    <property type="entry name" value="UBIQUINONE BIOSYNTHESIS MONOOXYGENASE COQ6, MITOCHONDRIAL"/>
    <property type="match status" value="1"/>
</dbReference>
<evidence type="ECO:0000313" key="3">
    <source>
        <dbReference type="Proteomes" id="UP001055247"/>
    </source>
</evidence>
<feature type="domain" description="FAD-binding" evidence="1">
    <location>
        <begin position="10"/>
        <end position="168"/>
    </location>
</feature>
<dbReference type="InterPro" id="IPR002938">
    <property type="entry name" value="FAD-bd"/>
</dbReference>
<dbReference type="Gene3D" id="3.50.50.60">
    <property type="entry name" value="FAD/NAD(P)-binding domain"/>
    <property type="match status" value="1"/>
</dbReference>
<dbReference type="InterPro" id="IPR051205">
    <property type="entry name" value="UbiH/COQ6_monooxygenase"/>
</dbReference>
<evidence type="ECO:0000259" key="1">
    <source>
        <dbReference type="Pfam" id="PF01494"/>
    </source>
</evidence>
<reference evidence="2" key="2">
    <citation type="submission" date="2021-08" db="EMBL/GenBank/DDBJ databases">
        <authorList>
            <person name="Tani A."/>
            <person name="Ola A."/>
            <person name="Ogura Y."/>
            <person name="Katsura K."/>
            <person name="Hayashi T."/>
        </authorList>
    </citation>
    <scope>NUCLEOTIDE SEQUENCE</scope>
    <source>
        <strain evidence="2">DSM 16372</strain>
    </source>
</reference>
<keyword evidence="3" id="KW-1185">Reference proteome</keyword>